<comment type="similarity">
    <text evidence="1">Belongs to the prokaryotic molybdopterin-containing oxidoreductase family.</text>
</comment>
<organism evidence="6 7">
    <name type="scientific">Nocardia stercoris</name>
    <dbReference type="NCBI Taxonomy" id="2483361"/>
    <lineage>
        <taxon>Bacteria</taxon>
        <taxon>Bacillati</taxon>
        <taxon>Actinomycetota</taxon>
        <taxon>Actinomycetes</taxon>
        <taxon>Mycobacteriales</taxon>
        <taxon>Nocardiaceae</taxon>
        <taxon>Nocardia</taxon>
    </lineage>
</organism>
<dbReference type="Gene3D" id="2.20.25.90">
    <property type="entry name" value="ADC-like domains"/>
    <property type="match status" value="1"/>
</dbReference>
<keyword evidence="2" id="KW-0479">Metal-binding</keyword>
<accession>A0A3M2LDJ9</accession>
<keyword evidence="4" id="KW-0411">Iron-sulfur</keyword>
<dbReference type="InterPro" id="IPR050612">
    <property type="entry name" value="Prok_Mopterin_Oxidored"/>
</dbReference>
<dbReference type="InterPro" id="IPR006657">
    <property type="entry name" value="MoPterin_dinucl-bd_dom"/>
</dbReference>
<dbReference type="GO" id="GO:0051536">
    <property type="term" value="F:iron-sulfur cluster binding"/>
    <property type="evidence" value="ECO:0007669"/>
    <property type="project" value="UniProtKB-KW"/>
</dbReference>
<feature type="domain" description="4Fe-4S Mo/W bis-MGD-type" evidence="5">
    <location>
        <begin position="1"/>
        <end position="53"/>
    </location>
</feature>
<dbReference type="SMART" id="SM00926">
    <property type="entry name" value="Molybdop_Fe4S4"/>
    <property type="match status" value="1"/>
</dbReference>
<sequence length="713" mass="75756">MSTAFLTCPLCEATCGLELTIRAEEIRVRGDREDVFSRGYVCPKGTSIGALHSDPDRLRRPLIKRDGVHVEVSWDEAFAEIEARLLPIVREQGADAVGVYFGNPTAHTLAGALYLRALLKAVGTKNVFSAGSVDQIPKVFSSAYLYGDPATIPVPDLDRTDHLLVLGGNPLVSNGSLMTAPDMRGRIAAIRERGTVVVVDPARTRTAEAATEHIAIRPGTDALLLLGMLHTIFAERLDDLRDAAPHVTGVDEVRRIAADYAPEIVAAHTGIDAETIKRLARELAAAERAAVYGRMGTTTQEFGTLTSWLVDVLNTVTGNLDRPGGIMFPLAAAGQPNSRPGRRKPFRHGRWTSRVTGLPEIMGEFPVATLADEIDTPGAGQVRALITMYGNPCVSAPNAGRVDAALAGLDFMVSLDVYLNETTRHADVVLPGPTPLERGHYDLLLYQYAVRNIARWSEPVFETPVPQEWVTMVRLTGVLLGLGPDADVAALDAAMAAQVAQLSGKSPAEGLTGPERLLDILLQAGPYGLTFAEVRAAEHGIDLGPLRPRLPGVLATASGKVDLAPAAITADLPRLAAMLAGPPAAGMVLIGRRHLRSNNSWMHNLAALNGGSNTCTVHIHPDDAHRLGLSTGDRAELTTRTGKVLAPVEVTDGIRPGVVSLPHGWGHDLPDTRTAIATARPGVNSNLLGDDERLDVPTGTAAVNGIPVRVAPA</sequence>
<evidence type="ECO:0000256" key="4">
    <source>
        <dbReference type="ARBA" id="ARBA00023014"/>
    </source>
</evidence>
<evidence type="ECO:0000256" key="2">
    <source>
        <dbReference type="ARBA" id="ARBA00022723"/>
    </source>
</evidence>
<dbReference type="Proteomes" id="UP000279275">
    <property type="component" value="Unassembled WGS sequence"/>
</dbReference>
<name>A0A3M2LDJ9_9NOCA</name>
<dbReference type="Pfam" id="PF00384">
    <property type="entry name" value="Molybdopterin"/>
    <property type="match status" value="1"/>
</dbReference>
<keyword evidence="7" id="KW-1185">Reference proteome</keyword>
<dbReference type="PANTHER" id="PTHR43742">
    <property type="entry name" value="TRIMETHYLAMINE-N-OXIDE REDUCTASE"/>
    <property type="match status" value="1"/>
</dbReference>
<dbReference type="InterPro" id="IPR006963">
    <property type="entry name" value="Mopterin_OxRdtase_4Fe-4S_dom"/>
</dbReference>
<dbReference type="EMBL" id="RFFH01000001">
    <property type="protein sequence ID" value="RMI35617.1"/>
    <property type="molecule type" value="Genomic_DNA"/>
</dbReference>
<reference evidence="6 7" key="1">
    <citation type="submission" date="2018-10" db="EMBL/GenBank/DDBJ databases">
        <title>Isolation from cow dung.</title>
        <authorList>
            <person name="Ling L."/>
        </authorList>
    </citation>
    <scope>NUCLEOTIDE SEQUENCE [LARGE SCALE GENOMIC DNA]</scope>
    <source>
        <strain evidence="6 7">NEAU-LL90</strain>
    </source>
</reference>
<protein>
    <submittedName>
        <fullName evidence="6">Molybdopterin oxidoreductase family protein</fullName>
    </submittedName>
</protein>
<dbReference type="Gene3D" id="2.40.40.20">
    <property type="match status" value="1"/>
</dbReference>
<evidence type="ECO:0000256" key="1">
    <source>
        <dbReference type="ARBA" id="ARBA00010312"/>
    </source>
</evidence>
<evidence type="ECO:0000259" key="5">
    <source>
        <dbReference type="SMART" id="SM00926"/>
    </source>
</evidence>
<dbReference type="SUPFAM" id="SSF53706">
    <property type="entry name" value="Formate dehydrogenase/DMSO reductase, domains 1-3"/>
    <property type="match status" value="1"/>
</dbReference>
<dbReference type="OrthoDB" id="7376058at2"/>
<dbReference type="Pfam" id="PF04879">
    <property type="entry name" value="Molybdop_Fe4S4"/>
    <property type="match status" value="1"/>
</dbReference>
<dbReference type="InterPro" id="IPR006656">
    <property type="entry name" value="Mopterin_OxRdtase"/>
</dbReference>
<evidence type="ECO:0000256" key="3">
    <source>
        <dbReference type="ARBA" id="ARBA00023004"/>
    </source>
</evidence>
<dbReference type="Gene3D" id="3.40.50.740">
    <property type="match status" value="1"/>
</dbReference>
<keyword evidence="3" id="KW-0408">Iron</keyword>
<dbReference type="GO" id="GO:0043546">
    <property type="term" value="F:molybdopterin cofactor binding"/>
    <property type="evidence" value="ECO:0007669"/>
    <property type="project" value="InterPro"/>
</dbReference>
<dbReference type="Gene3D" id="3.40.228.10">
    <property type="entry name" value="Dimethylsulfoxide Reductase, domain 2"/>
    <property type="match status" value="1"/>
</dbReference>
<dbReference type="GO" id="GO:0016491">
    <property type="term" value="F:oxidoreductase activity"/>
    <property type="evidence" value="ECO:0007669"/>
    <property type="project" value="InterPro"/>
</dbReference>
<evidence type="ECO:0000313" key="7">
    <source>
        <dbReference type="Proteomes" id="UP000279275"/>
    </source>
</evidence>
<dbReference type="SUPFAM" id="SSF50692">
    <property type="entry name" value="ADC-like"/>
    <property type="match status" value="1"/>
</dbReference>
<dbReference type="InterPro" id="IPR009010">
    <property type="entry name" value="Asp_de-COase-like_dom_sf"/>
</dbReference>
<dbReference type="Pfam" id="PF01568">
    <property type="entry name" value="Molydop_binding"/>
    <property type="match status" value="1"/>
</dbReference>
<dbReference type="GO" id="GO:0046872">
    <property type="term" value="F:metal ion binding"/>
    <property type="evidence" value="ECO:0007669"/>
    <property type="project" value="UniProtKB-KW"/>
</dbReference>
<dbReference type="AlphaFoldDB" id="A0A3M2LDJ9"/>
<evidence type="ECO:0000313" key="6">
    <source>
        <dbReference type="EMBL" id="RMI35617.1"/>
    </source>
</evidence>
<proteinExistence type="inferred from homology"/>
<gene>
    <name evidence="6" type="ORF">EBN03_05125</name>
</gene>
<comment type="caution">
    <text evidence="6">The sequence shown here is derived from an EMBL/GenBank/DDBJ whole genome shotgun (WGS) entry which is preliminary data.</text>
</comment>
<dbReference type="PANTHER" id="PTHR43742:SF2">
    <property type="entry name" value="ASSIMILATORY NITRATE REDUCTASE CATALYTIC SUBUNIT"/>
    <property type="match status" value="1"/>
</dbReference>
<dbReference type="RefSeq" id="WP_122186593.1">
    <property type="nucleotide sequence ID" value="NZ_RFFH01000001.1"/>
</dbReference>